<dbReference type="GO" id="GO:0016740">
    <property type="term" value="F:transferase activity"/>
    <property type="evidence" value="ECO:0007669"/>
    <property type="project" value="UniProtKB-KW"/>
</dbReference>
<reference evidence="3 4" key="1">
    <citation type="submission" date="2017-09" db="EMBL/GenBank/DDBJ databases">
        <title>Depth-based differentiation of microbial function through sediment-hosted aquifers and enrichment of novel symbionts in the deep terrestrial subsurface.</title>
        <authorList>
            <person name="Probst A.J."/>
            <person name="Ladd B."/>
            <person name="Jarett J.K."/>
            <person name="Geller-Mcgrath D.E."/>
            <person name="Sieber C.M."/>
            <person name="Emerson J.B."/>
            <person name="Anantharaman K."/>
            <person name="Thomas B.C."/>
            <person name="Malmstrom R."/>
            <person name="Stieglmeier M."/>
            <person name="Klingl A."/>
            <person name="Woyke T."/>
            <person name="Ryan C.M."/>
            <person name="Banfield J.F."/>
        </authorList>
    </citation>
    <scope>NUCLEOTIDE SEQUENCE [LARGE SCALE GENOMIC DNA]</scope>
    <source>
        <strain evidence="3">CG11_big_fil_rev_8_21_14_0_20_35_14</strain>
    </source>
</reference>
<protein>
    <recommendedName>
        <fullName evidence="5">Adenine phosphoribosyltransferase</fullName>
    </recommendedName>
</protein>
<keyword evidence="1" id="KW-0808">Transferase</keyword>
<sequence>MNINKIKEIKTMPQSEVKKKLNRIKKIFDNIPVFKGYEGYLYSNFTLTDFNPPMDPQLIENMADLIVYHGDFESADLILSEADRGAGPLTHAVALRCQLPYTLANWYPIQSVGSVKVQTAIGFSGEGYVCVFGLKKNQKIILVDDLISSGGTALGLIECVKKAGAIMLEALFVGNKINMGGSEKIQKKYHIPVKTLINFESLEDRTRVL</sequence>
<dbReference type="InterPro" id="IPR029057">
    <property type="entry name" value="PRTase-like"/>
</dbReference>
<dbReference type="Proteomes" id="UP000229570">
    <property type="component" value="Unassembled WGS sequence"/>
</dbReference>
<organism evidence="3 4">
    <name type="scientific">Candidatus Roizmanbacteria bacterium CG11_big_fil_rev_8_21_14_0_20_35_14</name>
    <dbReference type="NCBI Taxonomy" id="1974855"/>
    <lineage>
        <taxon>Bacteria</taxon>
        <taxon>Candidatus Roizmaniibacteriota</taxon>
    </lineage>
</organism>
<gene>
    <name evidence="3" type="ORF">COV86_01905</name>
</gene>
<dbReference type="InterPro" id="IPR050118">
    <property type="entry name" value="Pur/Pyrimidine_PRTase"/>
</dbReference>
<dbReference type="Gene3D" id="3.40.50.2020">
    <property type="match status" value="1"/>
</dbReference>
<dbReference type="GO" id="GO:0006166">
    <property type="term" value="P:purine ribonucleoside salvage"/>
    <property type="evidence" value="ECO:0007669"/>
    <property type="project" value="UniProtKB-KW"/>
</dbReference>
<evidence type="ECO:0000256" key="1">
    <source>
        <dbReference type="ARBA" id="ARBA00022679"/>
    </source>
</evidence>
<evidence type="ECO:0000313" key="3">
    <source>
        <dbReference type="EMBL" id="PIQ72643.1"/>
    </source>
</evidence>
<accession>A0A2H0KQ40</accession>
<dbReference type="InterPro" id="IPR000836">
    <property type="entry name" value="PRTase_dom"/>
</dbReference>
<evidence type="ECO:0008006" key="5">
    <source>
        <dbReference type="Google" id="ProtNLM"/>
    </source>
</evidence>
<keyword evidence="2" id="KW-0660">Purine salvage</keyword>
<evidence type="ECO:0000313" key="4">
    <source>
        <dbReference type="Proteomes" id="UP000229570"/>
    </source>
</evidence>
<dbReference type="SUPFAM" id="SSF53271">
    <property type="entry name" value="PRTase-like"/>
    <property type="match status" value="1"/>
</dbReference>
<dbReference type="EMBL" id="PCVL01000022">
    <property type="protein sequence ID" value="PIQ72643.1"/>
    <property type="molecule type" value="Genomic_DNA"/>
</dbReference>
<dbReference type="AlphaFoldDB" id="A0A2H0KQ40"/>
<name>A0A2H0KQ40_9BACT</name>
<dbReference type="PANTHER" id="PTHR43864:SF1">
    <property type="entry name" value="XANTHINE PHOSPHORIBOSYLTRANSFERASE"/>
    <property type="match status" value="1"/>
</dbReference>
<comment type="caution">
    <text evidence="3">The sequence shown here is derived from an EMBL/GenBank/DDBJ whole genome shotgun (WGS) entry which is preliminary data.</text>
</comment>
<dbReference type="CDD" id="cd06223">
    <property type="entry name" value="PRTases_typeI"/>
    <property type="match status" value="1"/>
</dbReference>
<proteinExistence type="predicted"/>
<dbReference type="PANTHER" id="PTHR43864">
    <property type="entry name" value="HYPOXANTHINE/GUANINE PHOSPHORIBOSYLTRANSFERASE"/>
    <property type="match status" value="1"/>
</dbReference>
<evidence type="ECO:0000256" key="2">
    <source>
        <dbReference type="ARBA" id="ARBA00022726"/>
    </source>
</evidence>